<protein>
    <submittedName>
        <fullName evidence="1">Uncharacterized protein</fullName>
    </submittedName>
</protein>
<evidence type="ECO:0000313" key="1">
    <source>
        <dbReference type="EMBL" id="TWT38649.1"/>
    </source>
</evidence>
<dbReference type="RefSeq" id="WP_146428885.1">
    <property type="nucleotide sequence ID" value="NZ_SJPF01000001.1"/>
</dbReference>
<keyword evidence="2" id="KW-1185">Reference proteome</keyword>
<dbReference type="PROSITE" id="PS51257">
    <property type="entry name" value="PROKAR_LIPOPROTEIN"/>
    <property type="match status" value="1"/>
</dbReference>
<organism evidence="1 2">
    <name type="scientific">Blastopirellula retiformator</name>
    <dbReference type="NCBI Taxonomy" id="2527970"/>
    <lineage>
        <taxon>Bacteria</taxon>
        <taxon>Pseudomonadati</taxon>
        <taxon>Planctomycetota</taxon>
        <taxon>Planctomycetia</taxon>
        <taxon>Pirellulales</taxon>
        <taxon>Pirellulaceae</taxon>
        <taxon>Blastopirellula</taxon>
    </lineage>
</organism>
<accession>A0A5C5VLH1</accession>
<reference evidence="1 2" key="1">
    <citation type="submission" date="2019-02" db="EMBL/GenBank/DDBJ databases">
        <title>Deep-cultivation of Planctomycetes and their phenomic and genomic characterization uncovers novel biology.</title>
        <authorList>
            <person name="Wiegand S."/>
            <person name="Jogler M."/>
            <person name="Boedeker C."/>
            <person name="Pinto D."/>
            <person name="Vollmers J."/>
            <person name="Rivas-Marin E."/>
            <person name="Kohn T."/>
            <person name="Peeters S.H."/>
            <person name="Heuer A."/>
            <person name="Rast P."/>
            <person name="Oberbeckmann S."/>
            <person name="Bunk B."/>
            <person name="Jeske O."/>
            <person name="Meyerdierks A."/>
            <person name="Storesund J.E."/>
            <person name="Kallscheuer N."/>
            <person name="Luecker S."/>
            <person name="Lage O.M."/>
            <person name="Pohl T."/>
            <person name="Merkel B.J."/>
            <person name="Hornburger P."/>
            <person name="Mueller R.-W."/>
            <person name="Bruemmer F."/>
            <person name="Labrenz M."/>
            <person name="Spormann A.M."/>
            <person name="Op Den Camp H."/>
            <person name="Overmann J."/>
            <person name="Amann R."/>
            <person name="Jetten M.S.M."/>
            <person name="Mascher T."/>
            <person name="Medema M.H."/>
            <person name="Devos D.P."/>
            <person name="Kaster A.-K."/>
            <person name="Ovreas L."/>
            <person name="Rohde M."/>
            <person name="Galperin M.Y."/>
            <person name="Jogler C."/>
        </authorList>
    </citation>
    <scope>NUCLEOTIDE SEQUENCE [LARGE SCALE GENOMIC DNA]</scope>
    <source>
        <strain evidence="1 2">Enr8</strain>
    </source>
</reference>
<gene>
    <name evidence="1" type="ORF">Enr8_03420</name>
</gene>
<sequence>MNGKFVAATLMGVVALTAIGCGSAGDGRERFPVSGRVTFQGEPLAEGKLVLLAADGELNAGPTEVVMIENGVFSGVSTPGRKRIEFYASWPNGKMVTLENGSQVEDTATLPPSCNVHSQHELDVQRGPNEGLVWDLK</sequence>
<dbReference type="OrthoDB" id="287100at2"/>
<dbReference type="AlphaFoldDB" id="A0A5C5VLH1"/>
<evidence type="ECO:0000313" key="2">
    <source>
        <dbReference type="Proteomes" id="UP000318878"/>
    </source>
</evidence>
<dbReference type="Proteomes" id="UP000318878">
    <property type="component" value="Unassembled WGS sequence"/>
</dbReference>
<proteinExistence type="predicted"/>
<dbReference type="EMBL" id="SJPF01000001">
    <property type="protein sequence ID" value="TWT38649.1"/>
    <property type="molecule type" value="Genomic_DNA"/>
</dbReference>
<name>A0A5C5VLH1_9BACT</name>
<comment type="caution">
    <text evidence="1">The sequence shown here is derived from an EMBL/GenBank/DDBJ whole genome shotgun (WGS) entry which is preliminary data.</text>
</comment>